<feature type="transmembrane region" description="Helical" evidence="6">
    <location>
        <begin position="756"/>
        <end position="779"/>
    </location>
</feature>
<keyword evidence="2 6" id="KW-0812">Transmembrane</keyword>
<evidence type="ECO:0000313" key="9">
    <source>
        <dbReference type="Proteomes" id="UP001501666"/>
    </source>
</evidence>
<feature type="region of interest" description="Disordered" evidence="5">
    <location>
        <begin position="379"/>
        <end position="417"/>
    </location>
</feature>
<keyword evidence="9" id="KW-1185">Reference proteome</keyword>
<evidence type="ECO:0000256" key="1">
    <source>
        <dbReference type="ARBA" id="ARBA00004141"/>
    </source>
</evidence>
<dbReference type="NCBIfam" id="TIGR03061">
    <property type="entry name" value="pip_yhgE_Nterm"/>
    <property type="match status" value="1"/>
</dbReference>
<dbReference type="InterPro" id="IPR013525">
    <property type="entry name" value="ABC2_TM"/>
</dbReference>
<feature type="transmembrane region" description="Helical" evidence="6">
    <location>
        <begin position="671"/>
        <end position="696"/>
    </location>
</feature>
<gene>
    <name evidence="8" type="ORF">GCM10010412_001150</name>
</gene>
<dbReference type="NCBIfam" id="TIGR03062">
    <property type="entry name" value="pip_yhgE_Cterm"/>
    <property type="match status" value="1"/>
</dbReference>
<dbReference type="PANTHER" id="PTHR43077:SF5">
    <property type="entry name" value="PHAGE INFECTION PROTEIN"/>
    <property type="match status" value="1"/>
</dbReference>
<dbReference type="EMBL" id="BAAATE010000001">
    <property type="protein sequence ID" value="GAA2641850.1"/>
    <property type="molecule type" value="Genomic_DNA"/>
</dbReference>
<organism evidence="8 9">
    <name type="scientific">Nonomuraea recticatena</name>
    <dbReference type="NCBI Taxonomy" id="46178"/>
    <lineage>
        <taxon>Bacteria</taxon>
        <taxon>Bacillati</taxon>
        <taxon>Actinomycetota</taxon>
        <taxon>Actinomycetes</taxon>
        <taxon>Streptosporangiales</taxon>
        <taxon>Streptosporangiaceae</taxon>
        <taxon>Nonomuraea</taxon>
    </lineage>
</organism>
<keyword evidence="4 6" id="KW-0472">Membrane</keyword>
<reference evidence="8 9" key="1">
    <citation type="journal article" date="2019" name="Int. J. Syst. Evol. Microbiol.">
        <title>The Global Catalogue of Microorganisms (GCM) 10K type strain sequencing project: providing services to taxonomists for standard genome sequencing and annotation.</title>
        <authorList>
            <consortium name="The Broad Institute Genomics Platform"/>
            <consortium name="The Broad Institute Genome Sequencing Center for Infectious Disease"/>
            <person name="Wu L."/>
            <person name="Ma J."/>
        </authorList>
    </citation>
    <scope>NUCLEOTIDE SEQUENCE [LARGE SCALE GENOMIC DNA]</scope>
    <source>
        <strain evidence="8 9">JCM 6835</strain>
    </source>
</reference>
<comment type="caution">
    <text evidence="8">The sequence shown here is derived from an EMBL/GenBank/DDBJ whole genome shotgun (WGS) entry which is preliminary data.</text>
</comment>
<evidence type="ECO:0000259" key="7">
    <source>
        <dbReference type="Pfam" id="PF12698"/>
    </source>
</evidence>
<dbReference type="Proteomes" id="UP001501666">
    <property type="component" value="Unassembled WGS sequence"/>
</dbReference>
<feature type="transmembrane region" description="Helical" evidence="6">
    <location>
        <begin position="601"/>
        <end position="621"/>
    </location>
</feature>
<evidence type="ECO:0000256" key="4">
    <source>
        <dbReference type="ARBA" id="ARBA00023136"/>
    </source>
</evidence>
<comment type="subcellular location">
    <subcellularLocation>
        <location evidence="1">Membrane</location>
        <topology evidence="1">Multi-pass membrane protein</topology>
    </subcellularLocation>
</comment>
<dbReference type="SUPFAM" id="SSF58104">
    <property type="entry name" value="Methyl-accepting chemotaxis protein (MCP) signaling domain"/>
    <property type="match status" value="1"/>
</dbReference>
<feature type="transmembrane region" description="Helical" evidence="6">
    <location>
        <begin position="12"/>
        <end position="36"/>
    </location>
</feature>
<evidence type="ECO:0000313" key="8">
    <source>
        <dbReference type="EMBL" id="GAA2641850.1"/>
    </source>
</evidence>
<dbReference type="RefSeq" id="WP_346142317.1">
    <property type="nucleotide sequence ID" value="NZ_BAAATE010000001.1"/>
</dbReference>
<feature type="domain" description="ABC-2 type transporter transmembrane" evidence="7">
    <location>
        <begin position="588"/>
        <end position="776"/>
    </location>
</feature>
<evidence type="ECO:0000256" key="5">
    <source>
        <dbReference type="SAM" id="MobiDB-lite"/>
    </source>
</evidence>
<name>A0ABN3R267_9ACTN</name>
<keyword evidence="3 6" id="KW-1133">Transmembrane helix</keyword>
<evidence type="ECO:0000256" key="6">
    <source>
        <dbReference type="SAM" id="Phobius"/>
    </source>
</evidence>
<accession>A0ABN3R267</accession>
<dbReference type="Pfam" id="PF12698">
    <property type="entry name" value="ABC2_membrane_3"/>
    <property type="match status" value="1"/>
</dbReference>
<sequence>MKELRRFSRSRLTRAAIAAVVMLPLLYAGLYLWSFWDPQGHLDRVPVALVMQDRPATADGKPLHAGQDLAEELREREVFDWHAATPEQAVDGVRDGSYYLSLTIPSDFSSRLASPSKDGTPSPAELGVEVDTGRSYIMSSISDAVFNEVRAAAAQTAVRDYLDQVFVSIGDMHDKTTEAADGADELHEGADKIAKGLGRTEDATQQLSAGLGQTRNGAQQLTAGLGSANTATGKLAEGSAKVTKGLVTAQDGLTKLGTGLTKLGEGSAKVATGARQVSEQVHANSGKVNAAADTAIPVLEEWGPKVGEAADHLADGLDAIADGLGAEPGSGSDAGAAARIGAKLDRVSGAASEAADSAQAVQNHLDADPDADPELRRLARAAASSAQSAATSARSAADEAGSLGGNGSGTSSQTRQTIAELQREARQLAANARKVAEAAPKAGPQVAALREQYNALDAGLAKLADGAAQVDAGVAKSGTAVGKLETGVGKLADGSQQVTDGLGELGGGLVKLTDGASRLRTGVGRLNDGADQLHTGVGKLHDGSGRISDGSKELADGLADGAEQIPDYSKSERDGRTDMMSDPVRLATSVDNEVPNYGTGFAPFFVPLALWVGAMIVYMVLRPLNPRLLAGTAGALRVAFSGWFPAMALGAAQVGVLLAVLKFALGLEAAHWAGVAGLLLLTAAAFMAIVQAVNALLGAPGRVAALALLMLQLTSAAGTYPIETSPGFFQTISPWLPMSWVVSALRRLISGGDLTVVWQACGVLTLFLLLGLALTVLAVNKGRTWSVRRLHPELSL</sequence>
<protein>
    <submittedName>
        <fullName evidence="8">YhgE/Pip domain-containing protein</fullName>
    </submittedName>
</protein>
<dbReference type="InterPro" id="IPR023908">
    <property type="entry name" value="xxxLxxG_rpt"/>
</dbReference>
<proteinExistence type="predicted"/>
<evidence type="ECO:0000256" key="2">
    <source>
        <dbReference type="ARBA" id="ARBA00022692"/>
    </source>
</evidence>
<feature type="transmembrane region" description="Helical" evidence="6">
    <location>
        <begin position="642"/>
        <end position="665"/>
    </location>
</feature>
<dbReference type="InterPro" id="IPR051328">
    <property type="entry name" value="T7SS_ABC-Transporter"/>
</dbReference>
<dbReference type="InterPro" id="IPR017500">
    <property type="entry name" value="Phage_infect_YhgE_N"/>
</dbReference>
<dbReference type="InterPro" id="IPR017501">
    <property type="entry name" value="Phage_infect_YhgE_C"/>
</dbReference>
<evidence type="ECO:0000256" key="3">
    <source>
        <dbReference type="ARBA" id="ARBA00022989"/>
    </source>
</evidence>
<dbReference type="PANTHER" id="PTHR43077">
    <property type="entry name" value="TRANSPORT PERMEASE YVFS-RELATED"/>
    <property type="match status" value="1"/>
</dbReference>
<feature type="transmembrane region" description="Helical" evidence="6">
    <location>
        <begin position="703"/>
        <end position="722"/>
    </location>
</feature>
<feature type="compositionally biased region" description="Low complexity" evidence="5">
    <location>
        <begin position="380"/>
        <end position="395"/>
    </location>
</feature>
<dbReference type="Gene3D" id="1.10.287.950">
    <property type="entry name" value="Methyl-accepting chemotaxis protein"/>
    <property type="match status" value="2"/>
</dbReference>
<dbReference type="NCBIfam" id="TIGR03057">
    <property type="entry name" value="xxxLxxG_by_4"/>
    <property type="match status" value="5"/>
</dbReference>